<evidence type="ECO:0000259" key="12">
    <source>
        <dbReference type="Pfam" id="PF12041"/>
    </source>
</evidence>
<name>A0A5B6ZYL1_DAVIN</name>
<dbReference type="Pfam" id="PF03514">
    <property type="entry name" value="GRAS"/>
    <property type="match status" value="1"/>
</dbReference>
<feature type="short sequence motif" description="VHIID" evidence="8">
    <location>
        <begin position="323"/>
        <end position="327"/>
    </location>
</feature>
<protein>
    <recommendedName>
        <fullName evidence="9">DELLA protein</fullName>
    </recommendedName>
</protein>
<dbReference type="InterPro" id="IPR021914">
    <property type="entry name" value="TF_DELLA_N"/>
</dbReference>
<dbReference type="PROSITE" id="PS50985">
    <property type="entry name" value="GRAS"/>
    <property type="match status" value="1"/>
</dbReference>
<dbReference type="InterPro" id="IPR038088">
    <property type="entry name" value="DELLA_N_sf"/>
</dbReference>
<feature type="domain" description="Transcriptional factor DELLA N-terminal" evidence="12">
    <location>
        <begin position="53"/>
        <end position="120"/>
    </location>
</feature>
<keyword evidence="5 9" id="KW-0805">Transcription regulation</keyword>
<dbReference type="InterPro" id="IPR005202">
    <property type="entry name" value="TF_GRAS"/>
</dbReference>
<feature type="coiled-coil region" evidence="10">
    <location>
        <begin position="61"/>
        <end position="88"/>
    </location>
</feature>
<feature type="region of interest" description="VHIID" evidence="8">
    <location>
        <begin position="292"/>
        <end position="357"/>
    </location>
</feature>
<evidence type="ECO:0000256" key="10">
    <source>
        <dbReference type="SAM" id="Coils"/>
    </source>
</evidence>
<dbReference type="GO" id="GO:0005634">
    <property type="term" value="C:nucleus"/>
    <property type="evidence" value="ECO:0007669"/>
    <property type="project" value="UniProtKB-SubCell"/>
</dbReference>
<comment type="similarity">
    <text evidence="2 9">Belongs to the GRAS family. DELLA subfamily.</text>
</comment>
<sequence>MKRDYRCPPPYPDTCGGGGGSGSSSGGAGGDYSMAADRKAKMWEETEQDAGVDELLAVLGYQVKSSDMAEVAQKLEQLEEVLGHVEEDGLSQLASDTVHYNPSDISSWLESMITELNPLPNLDSSATLPPPPPAQIDDLFLESSTITTDHSKIFEDSSSNYDLTAIPGKAVYPQIQSPPTPPNKRLKPSPGVWGLPNESTRPAAESARPVVLVDSQENGIRLVHALMACAEAVQQENLKLAEVLVKQIGFLAVAQAGAMRKVATYFADALARRIYRLYPQTHHDSTFSDLLQIHFYETCPYLKFAHFTANQAILEAFANKKHVHVIDFSMKQGVQWPALMQALALRPGGPPTFRLTGIGPPSHDNTDRLQEVGWKLAQLAETVHVKFEYRGFVANSLADLDASMLDLREGEAVAVNSVFEFHQLLARPGSIEKVLSAVKEIKPEILTVVEEEANHNGSVFLDRFTESLHYYSTLFDSLEGCGGSSSPVANQDKIMSEVYLGKQICNVVACEGPDRVERHETLDQWRSRFGSAGFEPVHLGSNAFKQASMLLALFNGGDGYRVEENDGCLMLGWHTRPLIATSAWKLS</sequence>
<dbReference type="PANTHER" id="PTHR31636">
    <property type="entry name" value="OSJNBA0084A10.13 PROTEIN-RELATED"/>
    <property type="match status" value="1"/>
</dbReference>
<comment type="caution">
    <text evidence="8">Lacks conserved residue(s) required for the propagation of feature annotation.</text>
</comment>
<comment type="function">
    <text evidence="9">Transcriptional regulator that acts as a repressor of the gibberellin (GA) signaling pathway. Probably acts by participating in large multiprotein complexes that repress transcription of GA-inducible genes.</text>
</comment>
<keyword evidence="7 9" id="KW-0539">Nucleus</keyword>
<evidence type="ECO:0000256" key="11">
    <source>
        <dbReference type="SAM" id="MobiDB-lite"/>
    </source>
</evidence>
<evidence type="ECO:0000256" key="7">
    <source>
        <dbReference type="ARBA" id="ARBA00023242"/>
    </source>
</evidence>
<feature type="region of interest" description="Disordered" evidence="11">
    <location>
        <begin position="1"/>
        <end position="33"/>
    </location>
</feature>
<comment type="domain">
    <text evidence="9">The DELLA motif is required for its GA-induced degradation.</text>
</comment>
<keyword evidence="10" id="KW-0175">Coiled coil</keyword>
<dbReference type="EMBL" id="GHES01018900">
    <property type="protein sequence ID" value="MPA49459.1"/>
    <property type="molecule type" value="Transcribed_RNA"/>
</dbReference>
<dbReference type="Gene3D" id="1.10.10.1290">
    <property type="entry name" value="Transcriptional regulator DELLA, N-terminal domain"/>
    <property type="match status" value="1"/>
</dbReference>
<comment type="subcellular location">
    <subcellularLocation>
        <location evidence="1 9">Nucleus</location>
    </subcellularLocation>
</comment>
<dbReference type="AlphaFoldDB" id="A0A5B6ZYL1"/>
<organism evidence="13">
    <name type="scientific">Davidia involucrata</name>
    <name type="common">Dove tree</name>
    <dbReference type="NCBI Taxonomy" id="16924"/>
    <lineage>
        <taxon>Eukaryota</taxon>
        <taxon>Viridiplantae</taxon>
        <taxon>Streptophyta</taxon>
        <taxon>Embryophyta</taxon>
        <taxon>Tracheophyta</taxon>
        <taxon>Spermatophyta</taxon>
        <taxon>Magnoliopsida</taxon>
        <taxon>eudicotyledons</taxon>
        <taxon>Gunneridae</taxon>
        <taxon>Pentapetalae</taxon>
        <taxon>asterids</taxon>
        <taxon>Cornales</taxon>
        <taxon>Nyssaceae</taxon>
        <taxon>Davidia</taxon>
    </lineage>
</organism>
<feature type="compositionally biased region" description="Gly residues" evidence="11">
    <location>
        <begin position="15"/>
        <end position="30"/>
    </location>
</feature>
<evidence type="ECO:0000313" key="13">
    <source>
        <dbReference type="EMBL" id="MPA49459.1"/>
    </source>
</evidence>
<evidence type="ECO:0000256" key="8">
    <source>
        <dbReference type="PROSITE-ProRule" id="PRU01191"/>
    </source>
</evidence>
<gene>
    <name evidence="13" type="ORF">Din_018900</name>
</gene>
<keyword evidence="3" id="KW-0832">Ubl conjugation</keyword>
<evidence type="ECO:0000256" key="3">
    <source>
        <dbReference type="ARBA" id="ARBA00022843"/>
    </source>
</evidence>
<evidence type="ECO:0000256" key="2">
    <source>
        <dbReference type="ARBA" id="ARBA00010273"/>
    </source>
</evidence>
<proteinExistence type="inferred from homology"/>
<dbReference type="Pfam" id="PF12041">
    <property type="entry name" value="DELLA"/>
    <property type="match status" value="1"/>
</dbReference>
<dbReference type="FunFam" id="1.10.10.1290:FF:000001">
    <property type="entry name" value="DELLA protein GAI"/>
    <property type="match status" value="1"/>
</dbReference>
<evidence type="ECO:0000256" key="4">
    <source>
        <dbReference type="ARBA" id="ARBA00022941"/>
    </source>
</evidence>
<keyword evidence="6 9" id="KW-0804">Transcription</keyword>
<evidence type="ECO:0000256" key="9">
    <source>
        <dbReference type="RuleBase" id="RU367159"/>
    </source>
</evidence>
<dbReference type="GO" id="GO:0009740">
    <property type="term" value="P:gibberellic acid mediated signaling pathway"/>
    <property type="evidence" value="ECO:0007669"/>
    <property type="project" value="UniProtKB-UniRule"/>
</dbReference>
<keyword evidence="4 9" id="KW-0939">Gibberellin signaling pathway</keyword>
<reference evidence="13" key="1">
    <citation type="submission" date="2019-08" db="EMBL/GenBank/DDBJ databases">
        <title>Reference gene set and small RNA set construction with multiple tissues from Davidia involucrata Baill.</title>
        <authorList>
            <person name="Yang H."/>
            <person name="Zhou C."/>
            <person name="Li G."/>
            <person name="Wang J."/>
            <person name="Gao P."/>
            <person name="Wang M."/>
            <person name="Wang R."/>
            <person name="Zhao Y."/>
        </authorList>
    </citation>
    <scope>NUCLEOTIDE SEQUENCE</scope>
    <source>
        <tissue evidence="13">Mixed with DoveR01_LX</tissue>
    </source>
</reference>
<evidence type="ECO:0000256" key="6">
    <source>
        <dbReference type="ARBA" id="ARBA00023163"/>
    </source>
</evidence>
<dbReference type="SMART" id="SM01129">
    <property type="entry name" value="DELLA"/>
    <property type="match status" value="1"/>
</dbReference>
<feature type="region of interest" description="Leucine repeat II (LRII)" evidence="8">
    <location>
        <begin position="371"/>
        <end position="403"/>
    </location>
</feature>
<evidence type="ECO:0000256" key="5">
    <source>
        <dbReference type="ARBA" id="ARBA00023015"/>
    </source>
</evidence>
<evidence type="ECO:0000256" key="1">
    <source>
        <dbReference type="ARBA" id="ARBA00004123"/>
    </source>
</evidence>
<accession>A0A5B6ZYL1</accession>
<feature type="region of interest" description="SAW" evidence="8">
    <location>
        <begin position="509"/>
        <end position="585"/>
    </location>
</feature>